<feature type="transmembrane region" description="Helical" evidence="1">
    <location>
        <begin position="101"/>
        <end position="129"/>
    </location>
</feature>
<feature type="transmembrane region" description="Helical" evidence="1">
    <location>
        <begin position="221"/>
        <end position="242"/>
    </location>
</feature>
<dbReference type="EMBL" id="AZFY01000148">
    <property type="protein sequence ID" value="KRM01741.1"/>
    <property type="molecule type" value="Genomic_DNA"/>
</dbReference>
<keyword evidence="1" id="KW-0812">Transmembrane</keyword>
<dbReference type="OrthoDB" id="2284943at2"/>
<evidence type="ECO:0000256" key="1">
    <source>
        <dbReference type="SAM" id="Phobius"/>
    </source>
</evidence>
<proteinExistence type="predicted"/>
<evidence type="ECO:0000313" key="2">
    <source>
        <dbReference type="EMBL" id="KRM01741.1"/>
    </source>
</evidence>
<accession>A0A0R1V8E3</accession>
<feature type="transmembrane region" description="Helical" evidence="1">
    <location>
        <begin position="177"/>
        <end position="201"/>
    </location>
</feature>
<protein>
    <submittedName>
        <fullName evidence="2">Uncharacterized protein</fullName>
    </submittedName>
</protein>
<keyword evidence="1" id="KW-0472">Membrane</keyword>
<comment type="caution">
    <text evidence="2">The sequence shown here is derived from an EMBL/GenBank/DDBJ whole genome shotgun (WGS) entry which is preliminary data.</text>
</comment>
<keyword evidence="1" id="KW-1133">Transmembrane helix</keyword>
<feature type="transmembrane region" description="Helical" evidence="1">
    <location>
        <begin position="63"/>
        <end position="81"/>
    </location>
</feature>
<name>A0A0R1V8E3_9LACO</name>
<sequence>MMLVLHKLRSLSEFEFRLALEDKVVFLYTLVFPAAYFLAISWRKFAAGGVTPASEILSNLFGFWAYIMLTGVINQITVTIFQMRENNFLKMYTFISGDKRLIYYANLIPQVMIIQIEIALFDVLAILIYRPSDRLLALIGIFWLINFILIPIIAFFTTVILILPIKARTLTMYLTGYIFAALALGTITFKSPLVTTIVTFINPVDFQETAYSLFLQHSQSLFAGTLLLVVGAAYIILGNLIISKMSLASRTSR</sequence>
<dbReference type="PATRIC" id="fig|1423743.5.peg.1502"/>
<reference evidence="2 3" key="1">
    <citation type="journal article" date="2015" name="Genome Announc.">
        <title>Expanding the biotechnology potential of lactobacilli through comparative genomics of 213 strains and associated genera.</title>
        <authorList>
            <person name="Sun Z."/>
            <person name="Harris H.M."/>
            <person name="McCann A."/>
            <person name="Guo C."/>
            <person name="Argimon S."/>
            <person name="Zhang W."/>
            <person name="Yang X."/>
            <person name="Jeffery I.B."/>
            <person name="Cooney J.C."/>
            <person name="Kagawa T.F."/>
            <person name="Liu W."/>
            <person name="Song Y."/>
            <person name="Salvetti E."/>
            <person name="Wrobel A."/>
            <person name="Rasinkangas P."/>
            <person name="Parkhill J."/>
            <person name="Rea M.C."/>
            <person name="O'Sullivan O."/>
            <person name="Ritari J."/>
            <person name="Douillard F.P."/>
            <person name="Paul Ross R."/>
            <person name="Yang R."/>
            <person name="Briner A.E."/>
            <person name="Felis G.E."/>
            <person name="de Vos W.M."/>
            <person name="Barrangou R."/>
            <person name="Klaenhammer T.R."/>
            <person name="Caufield P.W."/>
            <person name="Cui Y."/>
            <person name="Zhang H."/>
            <person name="O'Toole P.W."/>
        </authorList>
    </citation>
    <scope>NUCLEOTIDE SEQUENCE [LARGE SCALE GENOMIC DNA]</scope>
    <source>
        <strain evidence="2 3">DSM 18382</strain>
    </source>
</reference>
<evidence type="ECO:0000313" key="3">
    <source>
        <dbReference type="Proteomes" id="UP000051966"/>
    </source>
</evidence>
<feature type="transmembrane region" description="Helical" evidence="1">
    <location>
        <begin position="135"/>
        <end position="165"/>
    </location>
</feature>
<dbReference type="Proteomes" id="UP000051966">
    <property type="component" value="Unassembled WGS sequence"/>
</dbReference>
<keyword evidence="3" id="KW-1185">Reference proteome</keyword>
<feature type="transmembrane region" description="Helical" evidence="1">
    <location>
        <begin position="24"/>
        <end position="43"/>
    </location>
</feature>
<organism evidence="2 3">
    <name type="scientific">Lentilactobacillus farraginis DSM 18382 = JCM 14108</name>
    <dbReference type="NCBI Taxonomy" id="1423743"/>
    <lineage>
        <taxon>Bacteria</taxon>
        <taxon>Bacillati</taxon>
        <taxon>Bacillota</taxon>
        <taxon>Bacilli</taxon>
        <taxon>Lactobacillales</taxon>
        <taxon>Lactobacillaceae</taxon>
        <taxon>Lentilactobacillus</taxon>
    </lineage>
</organism>
<gene>
    <name evidence="2" type="ORF">FD41_GL001450</name>
</gene>
<dbReference type="AlphaFoldDB" id="A0A0R1V8E3"/>